<keyword evidence="3" id="KW-1185">Reference proteome</keyword>
<evidence type="ECO:0000313" key="2">
    <source>
        <dbReference type="EMBL" id="SET56645.1"/>
    </source>
</evidence>
<dbReference type="PANTHER" id="PTHR13136">
    <property type="entry name" value="TESTIS DEVELOPMENT PROTEIN PRTD"/>
    <property type="match status" value="1"/>
</dbReference>
<dbReference type="Pfam" id="PF20408">
    <property type="entry name" value="Abhydrolase_11"/>
    <property type="match status" value="1"/>
</dbReference>
<gene>
    <name evidence="2" type="ORF">SAMN05660429_02101</name>
</gene>
<sequence>MKISQQWLPADDAIALVVMAHGAGADMSHTFMQNMAALLNQQGLSVLLFNFPYMDRRAVEGKKFPPDRMPKLLDCFQDILAQVGQYNVEQLPIYLAGKSMGSRVAATLLKSSPQKANGCIAYGYPFHPQRKADKLRLEPLQGINTPTLIVQGERDLLGSKSECNDYDLADCVSIHFVEDGDHDLKPRVRSGFTHEQHVDTAARLTREFINEINSKC</sequence>
<dbReference type="RefSeq" id="WP_093329950.1">
    <property type="nucleotide sequence ID" value="NZ_AP027363.1"/>
</dbReference>
<dbReference type="AlphaFoldDB" id="A0A1I0FGJ8"/>
<dbReference type="PANTHER" id="PTHR13136:SF11">
    <property type="entry name" value="TESTIS-EXPRESSED PROTEIN 30"/>
    <property type="match status" value="1"/>
</dbReference>
<accession>A0A1I0FGJ8</accession>
<dbReference type="SUPFAM" id="SSF53474">
    <property type="entry name" value="alpha/beta-Hydrolases"/>
    <property type="match status" value="1"/>
</dbReference>
<dbReference type="InterPro" id="IPR029058">
    <property type="entry name" value="AB_hydrolase_fold"/>
</dbReference>
<reference evidence="2 3" key="1">
    <citation type="submission" date="2016-10" db="EMBL/GenBank/DDBJ databases">
        <authorList>
            <person name="de Groot N.N."/>
        </authorList>
    </citation>
    <scope>NUCLEOTIDE SEQUENCE [LARGE SCALE GENOMIC DNA]</scope>
    <source>
        <strain evidence="2 3">DSM 19706</strain>
    </source>
</reference>
<proteinExistence type="predicted"/>
<evidence type="ECO:0000313" key="3">
    <source>
        <dbReference type="Proteomes" id="UP000199308"/>
    </source>
</evidence>
<dbReference type="Gene3D" id="3.40.50.1820">
    <property type="entry name" value="alpha/beta hydrolase"/>
    <property type="match status" value="1"/>
</dbReference>
<dbReference type="STRING" id="349064.SAMN05660429_02101"/>
<dbReference type="EMBL" id="FOHK01000009">
    <property type="protein sequence ID" value="SET56645.1"/>
    <property type="molecule type" value="Genomic_DNA"/>
</dbReference>
<organism evidence="2 3">
    <name type="scientific">Thalassotalea agarivorans</name>
    <name type="common">Thalassomonas agarivorans</name>
    <dbReference type="NCBI Taxonomy" id="349064"/>
    <lineage>
        <taxon>Bacteria</taxon>
        <taxon>Pseudomonadati</taxon>
        <taxon>Pseudomonadota</taxon>
        <taxon>Gammaproteobacteria</taxon>
        <taxon>Alteromonadales</taxon>
        <taxon>Colwelliaceae</taxon>
        <taxon>Thalassotalea</taxon>
    </lineage>
</organism>
<feature type="domain" description="KANL3/Tex30 alpha/beta hydrolase-like" evidence="1">
    <location>
        <begin position="15"/>
        <end position="210"/>
    </location>
</feature>
<dbReference type="Proteomes" id="UP000199308">
    <property type="component" value="Unassembled WGS sequence"/>
</dbReference>
<evidence type="ECO:0000259" key="1">
    <source>
        <dbReference type="Pfam" id="PF20408"/>
    </source>
</evidence>
<protein>
    <recommendedName>
        <fullName evidence="1">KANL3/Tex30 alpha/beta hydrolase-like domain-containing protein</fullName>
    </recommendedName>
</protein>
<dbReference type="InterPro" id="IPR026555">
    <property type="entry name" value="NSL3/Tex30"/>
</dbReference>
<name>A0A1I0FGJ8_THASX</name>
<dbReference type="InterPro" id="IPR046879">
    <property type="entry name" value="KANL3/Tex30_Abhydrolase"/>
</dbReference>
<dbReference type="OrthoDB" id="652634at2"/>